<dbReference type="AlphaFoldDB" id="A0A3E2NPW2"/>
<dbReference type="Pfam" id="PF18958">
    <property type="entry name" value="DUF5700"/>
    <property type="match status" value="1"/>
</dbReference>
<comment type="caution">
    <text evidence="1">The sequence shown here is derived from an EMBL/GenBank/DDBJ whole genome shotgun (WGS) entry which is preliminary data.</text>
</comment>
<evidence type="ECO:0000313" key="2">
    <source>
        <dbReference type="Proteomes" id="UP000260823"/>
    </source>
</evidence>
<evidence type="ECO:0008006" key="3">
    <source>
        <dbReference type="Google" id="ProtNLM"/>
    </source>
</evidence>
<dbReference type="InterPro" id="IPR043754">
    <property type="entry name" value="DUF5700"/>
</dbReference>
<accession>A0A3E2NPW2</accession>
<protein>
    <recommendedName>
        <fullName evidence="3">DUF2268 domain-containing protein</fullName>
    </recommendedName>
</protein>
<reference evidence="1 2" key="1">
    <citation type="submission" date="2018-08" db="EMBL/GenBank/DDBJ databases">
        <title>Mucilaginibacter terrae sp. nov., isolated from manganese diggings.</title>
        <authorList>
            <person name="Huang Y."/>
            <person name="Zhou Z."/>
        </authorList>
    </citation>
    <scope>NUCLEOTIDE SEQUENCE [LARGE SCALE GENOMIC DNA]</scope>
    <source>
        <strain evidence="1 2">ZH6</strain>
    </source>
</reference>
<dbReference type="Proteomes" id="UP000260823">
    <property type="component" value="Unassembled WGS sequence"/>
</dbReference>
<proteinExistence type="predicted"/>
<dbReference type="EMBL" id="QWDE01000002">
    <property type="protein sequence ID" value="RFZ82930.1"/>
    <property type="molecule type" value="Genomic_DNA"/>
</dbReference>
<name>A0A3E2NPW2_9SPHI</name>
<gene>
    <name evidence="1" type="ORF">DYU05_12290</name>
</gene>
<organism evidence="1 2">
    <name type="scientific">Mucilaginibacter terrenus</name>
    <dbReference type="NCBI Taxonomy" id="2482727"/>
    <lineage>
        <taxon>Bacteria</taxon>
        <taxon>Pseudomonadati</taxon>
        <taxon>Bacteroidota</taxon>
        <taxon>Sphingobacteriia</taxon>
        <taxon>Sphingobacteriales</taxon>
        <taxon>Sphingobacteriaceae</taxon>
        <taxon>Mucilaginibacter</taxon>
    </lineage>
</organism>
<evidence type="ECO:0000313" key="1">
    <source>
        <dbReference type="EMBL" id="RFZ82930.1"/>
    </source>
</evidence>
<sequence>MYLSKMRKYIVTLLLLCFYGVSVAGQIKTGPVINVTVDFESARIITGLLAGKKVTDEQLTNAAQAFGSKQLIAKVKGYSGAGEDKFKSTLREIIETGTIKGDDNYNWKLVKANLPQIRLLINKLAADQKSFIADVTRMIETYTPDSINANVRACFLVGGGSLGFVLNDGSIFNVALQKIGNDYEGLRYLVAHELYHSIQDAGRTLRKVSAQKGTPYNAKASWAIAYNVWSEGTATLVGDITRITKPEPFTKVQMEEVNKNLARKRQNFVLIETMLFKAYADTATHVYNELYNIGFTTGYDEAGYYVGYEMAKKLQQFNGAGAIADLIINDPLVMFEEYIKLYKAHPQDNTFIRFDATTEGIIASLAQWKGKI</sequence>
<keyword evidence="2" id="KW-1185">Reference proteome</keyword>